<evidence type="ECO:0000313" key="2">
    <source>
        <dbReference type="EMBL" id="QIV86414.1"/>
    </source>
</evidence>
<dbReference type="SUPFAM" id="SSF51182">
    <property type="entry name" value="RmlC-like cupins"/>
    <property type="match status" value="1"/>
</dbReference>
<dbReference type="Gene3D" id="2.60.120.10">
    <property type="entry name" value="Jelly Rolls"/>
    <property type="match status" value="1"/>
</dbReference>
<feature type="domain" description="(S)-ureidoglycine aminohydrolase cupin" evidence="1">
    <location>
        <begin position="43"/>
        <end position="119"/>
    </location>
</feature>
<dbReference type="PANTHER" id="PTHR40943">
    <property type="entry name" value="CYTOPLASMIC PROTEIN-RELATED"/>
    <property type="match status" value="1"/>
</dbReference>
<protein>
    <submittedName>
        <fullName evidence="2">DUF861 domain-containing protein</fullName>
    </submittedName>
</protein>
<dbReference type="InterPro" id="IPR008579">
    <property type="entry name" value="UGlyAH_Cupin_dom"/>
</dbReference>
<dbReference type="Proteomes" id="UP000502331">
    <property type="component" value="Chromosome"/>
</dbReference>
<sequence length="122" mass="13398">MTGFSSQPTSDELLELPITHHPINTAQRIEGQVPATTGFQQLSNLGEAEIGIWEMSPGAMQDIEADEYFAVLRGRGQLQILAEDGTVAQDFTLAAGTSLRLTAGMRTRWTVAETLRKIYFTL</sequence>
<keyword evidence="3" id="KW-1185">Reference proteome</keyword>
<accession>A0A6H0SGJ0</accession>
<dbReference type="InterPro" id="IPR014710">
    <property type="entry name" value="RmlC-like_jellyroll"/>
</dbReference>
<name>A0A6H0SGJ0_9MICC</name>
<gene>
    <name evidence="2" type="ORF">D3791_04320</name>
</gene>
<dbReference type="AlphaFoldDB" id="A0A6H0SGJ0"/>
<proteinExistence type="predicted"/>
<reference evidence="2 3" key="1">
    <citation type="submission" date="2018-09" db="EMBL/GenBank/DDBJ databases">
        <title>Glutamicibacter mishrai S5-52T (LMG 29155T = KCTC 39846T).</title>
        <authorList>
            <person name="Das S.K."/>
        </authorList>
    </citation>
    <scope>NUCLEOTIDE SEQUENCE [LARGE SCALE GENOMIC DNA]</scope>
    <source>
        <strain evidence="2 3">S5-52</strain>
    </source>
</reference>
<dbReference type="EMBL" id="CP032549">
    <property type="protein sequence ID" value="QIV86414.1"/>
    <property type="molecule type" value="Genomic_DNA"/>
</dbReference>
<organism evidence="2 3">
    <name type="scientific">Glutamicibacter mishrai</name>
    <dbReference type="NCBI Taxonomy" id="1775880"/>
    <lineage>
        <taxon>Bacteria</taxon>
        <taxon>Bacillati</taxon>
        <taxon>Actinomycetota</taxon>
        <taxon>Actinomycetes</taxon>
        <taxon>Micrococcales</taxon>
        <taxon>Micrococcaceae</taxon>
        <taxon>Glutamicibacter</taxon>
    </lineage>
</organism>
<evidence type="ECO:0000259" key="1">
    <source>
        <dbReference type="Pfam" id="PF05899"/>
    </source>
</evidence>
<dbReference type="PANTHER" id="PTHR40943:SF1">
    <property type="entry name" value="CYTOPLASMIC PROTEIN"/>
    <property type="match status" value="1"/>
</dbReference>
<dbReference type="RefSeq" id="WP_172511374.1">
    <property type="nucleotide sequence ID" value="NZ_CP032549.1"/>
</dbReference>
<dbReference type="Pfam" id="PF05899">
    <property type="entry name" value="Cupin_3"/>
    <property type="match status" value="1"/>
</dbReference>
<evidence type="ECO:0000313" key="3">
    <source>
        <dbReference type="Proteomes" id="UP000502331"/>
    </source>
</evidence>
<dbReference type="InterPro" id="IPR011051">
    <property type="entry name" value="RmlC_Cupin_sf"/>
</dbReference>